<evidence type="ECO:0000313" key="1">
    <source>
        <dbReference type="EMBL" id="BDR80693.1"/>
    </source>
</evidence>
<dbReference type="Proteomes" id="UP001321763">
    <property type="component" value="Chromosome"/>
</dbReference>
<dbReference type="EMBL" id="AP026818">
    <property type="protein sequence ID" value="BDR80693.1"/>
    <property type="molecule type" value="Genomic_DNA"/>
</dbReference>
<dbReference type="AlphaFoldDB" id="A0ABC8EAV3"/>
<accession>A0ABC8EAV3</accession>
<name>A0ABC8EAV3_CLOTA</name>
<evidence type="ECO:0000313" key="2">
    <source>
        <dbReference type="Proteomes" id="UP001321763"/>
    </source>
</evidence>
<gene>
    <name evidence="1" type="ORF">K234311028_09390</name>
</gene>
<dbReference type="RefSeq" id="WP_317724867.1">
    <property type="nucleotide sequence ID" value="NZ_AP026818.1"/>
</dbReference>
<organism evidence="1 2">
    <name type="scientific">Clostridium tetani</name>
    <dbReference type="NCBI Taxonomy" id="1513"/>
    <lineage>
        <taxon>Bacteria</taxon>
        <taxon>Bacillati</taxon>
        <taxon>Bacillota</taxon>
        <taxon>Clostridia</taxon>
        <taxon>Eubacteriales</taxon>
        <taxon>Clostridiaceae</taxon>
        <taxon>Clostridium</taxon>
    </lineage>
</organism>
<sequence>MKKGINKIYGFMLENMAKEDTKISIKELKYMSDLVYNWIVLHEEDVKVMINEYKKVSVECTKQ</sequence>
<reference evidence="1 2" key="1">
    <citation type="submission" date="2022-09" db="EMBL/GenBank/DDBJ databases">
        <title>complete genome sequences of Clostridium tetani str. KHSU-234311-028 isolated from soil.</title>
        <authorList>
            <person name="Sekizuka T."/>
            <person name="Shitada C."/>
            <person name="Takahashi M."/>
            <person name="Kuroda M."/>
        </authorList>
    </citation>
    <scope>NUCLEOTIDE SEQUENCE [LARGE SCALE GENOMIC DNA]</scope>
    <source>
        <strain evidence="1 2">KHSU-234311-028</strain>
    </source>
</reference>
<proteinExistence type="predicted"/>
<protein>
    <submittedName>
        <fullName evidence="1">Uncharacterized protein</fullName>
    </submittedName>
</protein>